<dbReference type="AlphaFoldDB" id="A0A0D9V1X4"/>
<dbReference type="HOGENOM" id="CLU_1350622_0_0_1"/>
<reference evidence="1 2" key="1">
    <citation type="submission" date="2012-08" db="EMBL/GenBank/DDBJ databases">
        <title>Oryza genome evolution.</title>
        <authorList>
            <person name="Wing R.A."/>
        </authorList>
    </citation>
    <scope>NUCLEOTIDE SEQUENCE</scope>
</reference>
<reference evidence="1" key="3">
    <citation type="submission" date="2015-04" db="UniProtKB">
        <authorList>
            <consortium name="EnsemblPlants"/>
        </authorList>
    </citation>
    <scope>IDENTIFICATION</scope>
</reference>
<name>A0A0D9V1X4_9ORYZ</name>
<keyword evidence="2" id="KW-1185">Reference proteome</keyword>
<organism evidence="1 2">
    <name type="scientific">Leersia perrieri</name>
    <dbReference type="NCBI Taxonomy" id="77586"/>
    <lineage>
        <taxon>Eukaryota</taxon>
        <taxon>Viridiplantae</taxon>
        <taxon>Streptophyta</taxon>
        <taxon>Embryophyta</taxon>
        <taxon>Tracheophyta</taxon>
        <taxon>Spermatophyta</taxon>
        <taxon>Magnoliopsida</taxon>
        <taxon>Liliopsida</taxon>
        <taxon>Poales</taxon>
        <taxon>Poaceae</taxon>
        <taxon>BOP clade</taxon>
        <taxon>Oryzoideae</taxon>
        <taxon>Oryzeae</taxon>
        <taxon>Oryzinae</taxon>
        <taxon>Leersia</taxon>
    </lineage>
</organism>
<protein>
    <submittedName>
        <fullName evidence="1">Uncharacterized protein</fullName>
    </submittedName>
</protein>
<proteinExistence type="predicted"/>
<evidence type="ECO:0000313" key="1">
    <source>
        <dbReference type="EnsemblPlants" id="LPERR01G16590.2"/>
    </source>
</evidence>
<dbReference type="Proteomes" id="UP000032180">
    <property type="component" value="Chromosome 1"/>
</dbReference>
<evidence type="ECO:0000313" key="2">
    <source>
        <dbReference type="Proteomes" id="UP000032180"/>
    </source>
</evidence>
<reference evidence="2" key="2">
    <citation type="submission" date="2013-12" db="EMBL/GenBank/DDBJ databases">
        <authorList>
            <person name="Yu Y."/>
            <person name="Lee S."/>
            <person name="de Baynast K."/>
            <person name="Wissotski M."/>
            <person name="Liu L."/>
            <person name="Talag J."/>
            <person name="Goicoechea J."/>
            <person name="Angelova A."/>
            <person name="Jetty R."/>
            <person name="Kudrna D."/>
            <person name="Golser W."/>
            <person name="Rivera L."/>
            <person name="Zhang J."/>
            <person name="Wing R."/>
        </authorList>
    </citation>
    <scope>NUCLEOTIDE SEQUENCE</scope>
</reference>
<dbReference type="Gramene" id="LPERR01G16590.2">
    <property type="protein sequence ID" value="LPERR01G16590.2"/>
    <property type="gene ID" value="LPERR01G16590"/>
</dbReference>
<dbReference type="EnsemblPlants" id="LPERR01G16590.2">
    <property type="protein sequence ID" value="LPERR01G16590.2"/>
    <property type="gene ID" value="LPERR01G16590"/>
</dbReference>
<accession>A0A0D9V1X4</accession>
<sequence>MSESLPQDKLHLVKLPSQALPANWREYIAQGKAATVDNMDPSCPFLVLEKSDHEKVYEWLNLRSLWVAKSMPNDIISPDPTPKVSLRRATKATVTSSVNATAKKTLRKYPFQAWDPMNTRSGFFAYRPVSAIQILCNSEPDDKSLLVGGQRRNYWSTSMSNDCLIPNHNIALLGRNQQLIGTHQSRRYSTVAFKILTKLLKHA</sequence>